<keyword evidence="2" id="KW-0560">Oxidoreductase</keyword>
<dbReference type="PANTHER" id="PTHR42840">
    <property type="entry name" value="NAD(P)-BINDING ROSSMANN-FOLD SUPERFAMILY PROTEIN-RELATED"/>
    <property type="match status" value="1"/>
</dbReference>
<dbReference type="PANTHER" id="PTHR42840:SF3">
    <property type="entry name" value="BINDING ROSSMANN FOLD OXIDOREDUCTASE, PUTATIVE (AFU_ORTHOLOGUE AFUA_2G10240)-RELATED"/>
    <property type="match status" value="1"/>
</dbReference>
<evidence type="ECO:0000313" key="5">
    <source>
        <dbReference type="EMBL" id="CDI40838.1"/>
    </source>
</evidence>
<comment type="similarity">
    <text evidence="1">Belongs to the Gfo/Idh/MocA family.</text>
</comment>
<dbReference type="STRING" id="1209989.TepRe1_1744"/>
<evidence type="ECO:0000259" key="3">
    <source>
        <dbReference type="Pfam" id="PF01408"/>
    </source>
</evidence>
<dbReference type="Pfam" id="PF02894">
    <property type="entry name" value="GFO_IDH_MocA_C"/>
    <property type="match status" value="1"/>
</dbReference>
<dbReference type="OrthoDB" id="240873at2"/>
<accession>F4LX78</accession>
<feature type="domain" description="Gfo/Idh/MocA-like oxidoreductase N-terminal" evidence="3">
    <location>
        <begin position="4"/>
        <end position="103"/>
    </location>
</feature>
<evidence type="ECO:0000256" key="2">
    <source>
        <dbReference type="ARBA" id="ARBA00023002"/>
    </source>
</evidence>
<evidence type="ECO:0000256" key="1">
    <source>
        <dbReference type="ARBA" id="ARBA00010928"/>
    </source>
</evidence>
<dbReference type="Pfam" id="PF01408">
    <property type="entry name" value="GFO_IDH_MocA"/>
    <property type="match status" value="1"/>
</dbReference>
<reference evidence="6" key="1">
    <citation type="journal article" date="2013" name="Genome Announc.">
        <title>First genome sequence of a syntrophic acetate-oxidizing bacterium, Tepidanaerobacter acetatoxydans strain Re1.</title>
        <authorList>
            <person name="Manzoor S."/>
            <person name="Bongcam-Rudloff E."/>
            <person name="Schnurer A."/>
            <person name="Muller B."/>
        </authorList>
    </citation>
    <scope>NUCLEOTIDE SEQUENCE [LARGE SCALE GENOMIC DNA]</scope>
    <source>
        <strain evidence="6">Re1</strain>
    </source>
</reference>
<dbReference type="KEGG" id="tae:TepiRe1_1882"/>
<dbReference type="EMBL" id="HF563609">
    <property type="protein sequence ID" value="CDI40838.1"/>
    <property type="molecule type" value="Genomic_DNA"/>
</dbReference>
<organism evidence="5 6">
    <name type="scientific">Tepidanaerobacter acetatoxydans (strain DSM 21804 / JCM 16047 / Re1)</name>
    <dbReference type="NCBI Taxonomy" id="1209989"/>
    <lineage>
        <taxon>Bacteria</taxon>
        <taxon>Bacillati</taxon>
        <taxon>Bacillota</taxon>
        <taxon>Clostridia</taxon>
        <taxon>Thermosediminibacterales</taxon>
        <taxon>Tepidanaerobacteraceae</taxon>
        <taxon>Tepidanaerobacter</taxon>
    </lineage>
</organism>
<feature type="domain" description="Gfo/Idh/MocA-like oxidoreductase C-terminal" evidence="4">
    <location>
        <begin position="169"/>
        <end position="394"/>
    </location>
</feature>
<name>F4LX78_TEPAE</name>
<dbReference type="RefSeq" id="WP_013778799.1">
    <property type="nucleotide sequence ID" value="NC_015519.1"/>
</dbReference>
<dbReference type="Gene3D" id="3.30.360.10">
    <property type="entry name" value="Dihydrodipicolinate Reductase, domain 2"/>
    <property type="match status" value="1"/>
</dbReference>
<sequence>MKKIKIGLVGAGFVSHIHMDAYNQVIGIPIEVLGVFSRTKEKAECFAKQYGIVRVYDDYQQMLNDKDIDIVDICAPNIHHRQLCIDAAKAGKHIVCEKPLTGAFGEGFKGNVDQTGHIPKLHMYKEAMDNANAILAEAKRNNVKICYAEDFIYAPPVAKAKRLLKQSEGAILEIRSEESHSGSHAAYSRHWNLAGGGSLLRLGSHPLGLVIHLKHFEGNLRQGKPIHVKSVVADVGNLTRTETFKNLSARWIVDEWKDVEDWATVIITFEDGTKALVKSNDTTLGGVVNTLDVYTTNCVIKCNMASNDSVKAYAPANEIFGNEYISEKIETKAGWTFPSPDEDWMRGYPQEMQDFAEAVYYDREPISNGELGRQVVQVIYAAYLSAEQGRRIDLEELDASINDSKGSKKINI</sequence>
<dbReference type="InterPro" id="IPR004104">
    <property type="entry name" value="Gfo/Idh/MocA-like_OxRdtase_C"/>
</dbReference>
<dbReference type="GO" id="GO:0000166">
    <property type="term" value="F:nucleotide binding"/>
    <property type="evidence" value="ECO:0007669"/>
    <property type="project" value="InterPro"/>
</dbReference>
<dbReference type="Gene3D" id="3.40.50.720">
    <property type="entry name" value="NAD(P)-binding Rossmann-like Domain"/>
    <property type="match status" value="1"/>
</dbReference>
<dbReference type="HOGENOM" id="CLU_023194_5_0_9"/>
<keyword evidence="6" id="KW-1185">Reference proteome</keyword>
<dbReference type="GO" id="GO:0016491">
    <property type="term" value="F:oxidoreductase activity"/>
    <property type="evidence" value="ECO:0007669"/>
    <property type="project" value="UniProtKB-KW"/>
</dbReference>
<gene>
    <name evidence="5" type="ordered locus">TEPIRE1_1882</name>
</gene>
<dbReference type="SUPFAM" id="SSF51735">
    <property type="entry name" value="NAD(P)-binding Rossmann-fold domains"/>
    <property type="match status" value="1"/>
</dbReference>
<dbReference type="Proteomes" id="UP000010802">
    <property type="component" value="Chromosome"/>
</dbReference>
<dbReference type="InterPro" id="IPR036291">
    <property type="entry name" value="NAD(P)-bd_dom_sf"/>
</dbReference>
<dbReference type="InterPro" id="IPR000683">
    <property type="entry name" value="Gfo/Idh/MocA-like_OxRdtase_N"/>
</dbReference>
<dbReference type="SUPFAM" id="SSF55347">
    <property type="entry name" value="Glyceraldehyde-3-phosphate dehydrogenase-like, C-terminal domain"/>
    <property type="match status" value="1"/>
</dbReference>
<dbReference type="eggNOG" id="COG0673">
    <property type="taxonomic scope" value="Bacteria"/>
</dbReference>
<dbReference type="KEGG" id="tep:TepRe1_1744"/>
<evidence type="ECO:0000313" key="6">
    <source>
        <dbReference type="Proteomes" id="UP000010802"/>
    </source>
</evidence>
<proteinExistence type="inferred from homology"/>
<protein>
    <submittedName>
        <fullName evidence="5">Oxidoreductase domain protein</fullName>
    </submittedName>
</protein>
<dbReference type="AlphaFoldDB" id="F4LX78"/>
<evidence type="ECO:0000259" key="4">
    <source>
        <dbReference type="Pfam" id="PF02894"/>
    </source>
</evidence>